<keyword evidence="2 6" id="KW-0678">Repressor</keyword>
<dbReference type="AlphaFoldDB" id="A0A1B2I5W7"/>
<evidence type="ECO:0000256" key="5">
    <source>
        <dbReference type="ARBA" id="ARBA00023163"/>
    </source>
</evidence>
<evidence type="ECO:0000256" key="3">
    <source>
        <dbReference type="ARBA" id="ARBA00023015"/>
    </source>
</evidence>
<evidence type="ECO:0000256" key="2">
    <source>
        <dbReference type="ARBA" id="ARBA00022491"/>
    </source>
</evidence>
<dbReference type="NCBIfam" id="NF003994">
    <property type="entry name" value="PRK05472.2-3"/>
    <property type="match status" value="1"/>
</dbReference>
<dbReference type="SUPFAM" id="SSF46785">
    <property type="entry name" value="Winged helix' DNA-binding domain"/>
    <property type="match status" value="1"/>
</dbReference>
<gene>
    <name evidence="6" type="primary">rex</name>
    <name evidence="8" type="ORF">BED41_09845</name>
</gene>
<evidence type="ECO:0000313" key="8">
    <source>
        <dbReference type="EMBL" id="ANZ45343.1"/>
    </source>
</evidence>
<dbReference type="GO" id="GO:0045892">
    <property type="term" value="P:negative regulation of DNA-templated transcription"/>
    <property type="evidence" value="ECO:0007669"/>
    <property type="project" value="InterPro"/>
</dbReference>
<name>A0A1B2I5W7_9BACT</name>
<dbReference type="InterPro" id="IPR036390">
    <property type="entry name" value="WH_DNA-bd_sf"/>
</dbReference>
<dbReference type="HAMAP" id="MF_01131">
    <property type="entry name" value="Rex"/>
    <property type="match status" value="1"/>
</dbReference>
<dbReference type="InterPro" id="IPR003781">
    <property type="entry name" value="CoA-bd"/>
</dbReference>
<evidence type="ECO:0000256" key="6">
    <source>
        <dbReference type="HAMAP-Rule" id="MF_01131"/>
    </source>
</evidence>
<organism evidence="8 9">
    <name type="scientific">Cloacibacillus porcorum</name>
    <dbReference type="NCBI Taxonomy" id="1197717"/>
    <lineage>
        <taxon>Bacteria</taxon>
        <taxon>Thermotogati</taxon>
        <taxon>Synergistota</taxon>
        <taxon>Synergistia</taxon>
        <taxon>Synergistales</taxon>
        <taxon>Synergistaceae</taxon>
        <taxon>Cloacibacillus</taxon>
    </lineage>
</organism>
<dbReference type="Pfam" id="PF06971">
    <property type="entry name" value="Put_DNA-bind_N"/>
    <property type="match status" value="1"/>
</dbReference>
<dbReference type="GO" id="GO:0051775">
    <property type="term" value="P:response to redox state"/>
    <property type="evidence" value="ECO:0007669"/>
    <property type="project" value="InterPro"/>
</dbReference>
<dbReference type="NCBIfam" id="NF003996">
    <property type="entry name" value="PRK05472.2-5"/>
    <property type="match status" value="1"/>
</dbReference>
<comment type="similarity">
    <text evidence="6">Belongs to the transcriptional regulatory Rex family.</text>
</comment>
<feature type="binding site" evidence="6">
    <location>
        <begin position="99"/>
        <end position="104"/>
    </location>
    <ligand>
        <name>NAD(+)</name>
        <dbReference type="ChEBI" id="CHEBI:57540"/>
    </ligand>
</feature>
<dbReference type="PANTHER" id="PTHR35786">
    <property type="entry name" value="REDOX-SENSING TRANSCRIPTIONAL REPRESSOR REX"/>
    <property type="match status" value="1"/>
</dbReference>
<dbReference type="GO" id="GO:0005737">
    <property type="term" value="C:cytoplasm"/>
    <property type="evidence" value="ECO:0007669"/>
    <property type="project" value="UniProtKB-SubCell"/>
</dbReference>
<dbReference type="KEGG" id="cpor:BED41_09845"/>
<dbReference type="InterPro" id="IPR036388">
    <property type="entry name" value="WH-like_DNA-bd_sf"/>
</dbReference>
<dbReference type="SUPFAM" id="SSF51735">
    <property type="entry name" value="NAD(P)-binding Rossmann-fold domains"/>
    <property type="match status" value="1"/>
</dbReference>
<feature type="DNA-binding region" description="H-T-H motif" evidence="6">
    <location>
        <begin position="24"/>
        <end position="63"/>
    </location>
</feature>
<keyword evidence="5 6" id="KW-0804">Transcription</keyword>
<dbReference type="EMBL" id="CP016757">
    <property type="protein sequence ID" value="ANZ45343.1"/>
    <property type="molecule type" value="Genomic_DNA"/>
</dbReference>
<comment type="subunit">
    <text evidence="6">Homodimer.</text>
</comment>
<dbReference type="GO" id="GO:0003677">
    <property type="term" value="F:DNA binding"/>
    <property type="evidence" value="ECO:0007669"/>
    <property type="project" value="UniProtKB-UniRule"/>
</dbReference>
<protein>
    <recommendedName>
        <fullName evidence="6">Redox-sensing transcriptional repressor Rex</fullName>
    </recommendedName>
</protein>
<sequence>MEGEQVPNTKPLSISRQSLQRMPLYLEHLKKLRADGSSHVSAAFLAGELGLHPVQVRKDLAAVSKVDGNPRIGFALEGLIEDMEEFLGCKNAHEAVVAGVGNLGRALLSYKNFDRYGLSIIAGFDSDPAVIGSTVHGKEIFDVSRLTELCGRFTVHIGIITAPAQYAQDICDAMVRGGIKAIWNFAPAHLNVPGDVIISNENLAASFAALSSRLRQRQESLCI</sequence>
<dbReference type="Gene3D" id="3.40.50.720">
    <property type="entry name" value="NAD(P)-binding Rossmann-like Domain"/>
    <property type="match status" value="1"/>
</dbReference>
<keyword evidence="1 6" id="KW-0963">Cytoplasm</keyword>
<dbReference type="Pfam" id="PF02629">
    <property type="entry name" value="CoA_binding"/>
    <property type="match status" value="1"/>
</dbReference>
<evidence type="ECO:0000259" key="7">
    <source>
        <dbReference type="SMART" id="SM00881"/>
    </source>
</evidence>
<keyword evidence="9" id="KW-1185">Reference proteome</keyword>
<dbReference type="InterPro" id="IPR036291">
    <property type="entry name" value="NAD(P)-bd_dom_sf"/>
</dbReference>
<dbReference type="Proteomes" id="UP000093044">
    <property type="component" value="Chromosome"/>
</dbReference>
<dbReference type="InterPro" id="IPR009718">
    <property type="entry name" value="Rex_DNA-bd_C_dom"/>
</dbReference>
<comment type="subcellular location">
    <subcellularLocation>
        <location evidence="6">Cytoplasm</location>
    </subcellularLocation>
</comment>
<dbReference type="STRING" id="1197717.BED41_09845"/>
<dbReference type="PANTHER" id="PTHR35786:SF1">
    <property type="entry name" value="REDOX-SENSING TRANSCRIPTIONAL REPRESSOR REX 1"/>
    <property type="match status" value="1"/>
</dbReference>
<keyword evidence="3 6" id="KW-0805">Transcription regulation</keyword>
<feature type="domain" description="CoA-binding" evidence="7">
    <location>
        <begin position="89"/>
        <end position="189"/>
    </location>
</feature>
<dbReference type="GO" id="GO:0003700">
    <property type="term" value="F:DNA-binding transcription factor activity"/>
    <property type="evidence" value="ECO:0007669"/>
    <property type="project" value="UniProtKB-UniRule"/>
</dbReference>
<evidence type="ECO:0000313" key="9">
    <source>
        <dbReference type="Proteomes" id="UP000093044"/>
    </source>
</evidence>
<evidence type="ECO:0000256" key="1">
    <source>
        <dbReference type="ARBA" id="ARBA00022490"/>
    </source>
</evidence>
<proteinExistence type="inferred from homology"/>
<keyword evidence="4 6" id="KW-0238">DNA-binding</keyword>
<accession>A0A1B2I5W7</accession>
<comment type="function">
    <text evidence="6">Modulates transcription in response to changes in cellular NADH/NAD(+) redox state.</text>
</comment>
<reference evidence="8" key="1">
    <citation type="submission" date="2016-08" db="EMBL/GenBank/DDBJ databases">
        <title>Complete genome of Cloacibacillus porcorum.</title>
        <authorList>
            <person name="Looft T."/>
            <person name="Bayles D.O."/>
            <person name="Alt D.P."/>
        </authorList>
    </citation>
    <scope>NUCLEOTIDE SEQUENCE [LARGE SCALE GENOMIC DNA]</scope>
    <source>
        <strain evidence="8">CL-84</strain>
    </source>
</reference>
<dbReference type="SMART" id="SM00881">
    <property type="entry name" value="CoA_binding"/>
    <property type="match status" value="1"/>
</dbReference>
<dbReference type="InterPro" id="IPR022876">
    <property type="entry name" value="Tscrpt_rep_Rex"/>
</dbReference>
<keyword evidence="6" id="KW-0520">NAD</keyword>
<dbReference type="NCBIfam" id="NF003995">
    <property type="entry name" value="PRK05472.2-4"/>
    <property type="match status" value="1"/>
</dbReference>
<dbReference type="Gene3D" id="1.10.10.10">
    <property type="entry name" value="Winged helix-like DNA-binding domain superfamily/Winged helix DNA-binding domain"/>
    <property type="match status" value="1"/>
</dbReference>
<evidence type="ECO:0000256" key="4">
    <source>
        <dbReference type="ARBA" id="ARBA00023125"/>
    </source>
</evidence>